<dbReference type="Proteomes" id="UP001165121">
    <property type="component" value="Unassembled WGS sequence"/>
</dbReference>
<reference evidence="1" key="1">
    <citation type="submission" date="2023-04" db="EMBL/GenBank/DDBJ databases">
        <title>Phytophthora fragariaefolia NBRC 109709.</title>
        <authorList>
            <person name="Ichikawa N."/>
            <person name="Sato H."/>
            <person name="Tonouchi N."/>
        </authorList>
    </citation>
    <scope>NUCLEOTIDE SEQUENCE</scope>
    <source>
        <strain evidence="1">NBRC 109709</strain>
    </source>
</reference>
<dbReference type="AlphaFoldDB" id="A0A9W6Y3B7"/>
<evidence type="ECO:0000313" key="2">
    <source>
        <dbReference type="Proteomes" id="UP001165121"/>
    </source>
</evidence>
<evidence type="ECO:0000313" key="1">
    <source>
        <dbReference type="EMBL" id="GMF51730.1"/>
    </source>
</evidence>
<sequence length="157" mass="17222">MFDSQVEYCDAQITEPVRSKNELLGVTLDWLATGSSVRAQENKFKIAYSTYHKYCTLGMMPIIDSLQHLISLPSDFCPEFALRFPHFNQALCAIDGVHFQLQVAETDAGRFGSHKGTTTTNVLIASGWNLQAAFVYAGVEGSAHGSSVLSFSAFMTT</sequence>
<proteinExistence type="predicted"/>
<organism evidence="1 2">
    <name type="scientific">Phytophthora fragariaefolia</name>
    <dbReference type="NCBI Taxonomy" id="1490495"/>
    <lineage>
        <taxon>Eukaryota</taxon>
        <taxon>Sar</taxon>
        <taxon>Stramenopiles</taxon>
        <taxon>Oomycota</taxon>
        <taxon>Peronosporomycetes</taxon>
        <taxon>Peronosporales</taxon>
        <taxon>Peronosporaceae</taxon>
        <taxon>Phytophthora</taxon>
    </lineage>
</organism>
<gene>
    <name evidence="1" type="ORF">Pfra01_002100700</name>
</gene>
<accession>A0A9W6Y3B7</accession>
<keyword evidence="2" id="KW-1185">Reference proteome</keyword>
<name>A0A9W6Y3B7_9STRA</name>
<dbReference type="OrthoDB" id="129044at2759"/>
<protein>
    <submittedName>
        <fullName evidence="1">Unnamed protein product</fullName>
    </submittedName>
</protein>
<comment type="caution">
    <text evidence="1">The sequence shown here is derived from an EMBL/GenBank/DDBJ whole genome shotgun (WGS) entry which is preliminary data.</text>
</comment>
<dbReference type="EMBL" id="BSXT01002941">
    <property type="protein sequence ID" value="GMF51730.1"/>
    <property type="molecule type" value="Genomic_DNA"/>
</dbReference>